<feature type="signal peptide" evidence="2">
    <location>
        <begin position="1"/>
        <end position="33"/>
    </location>
</feature>
<evidence type="ECO:0008006" key="5">
    <source>
        <dbReference type="Google" id="ProtNLM"/>
    </source>
</evidence>
<gene>
    <name evidence="3" type="ORF">CYNAS_LOCUS3452</name>
</gene>
<dbReference type="SUPFAM" id="SSF57501">
    <property type="entry name" value="Cystine-knot cytokines"/>
    <property type="match status" value="1"/>
</dbReference>
<feature type="region of interest" description="Disordered" evidence="1">
    <location>
        <begin position="64"/>
        <end position="88"/>
    </location>
</feature>
<accession>A0AA36DRS4</accession>
<reference evidence="3" key="1">
    <citation type="submission" date="2023-07" db="EMBL/GenBank/DDBJ databases">
        <authorList>
            <consortium name="CYATHOMIX"/>
        </authorList>
    </citation>
    <scope>NUCLEOTIDE SEQUENCE</scope>
    <source>
        <strain evidence="3">N/A</strain>
    </source>
</reference>
<evidence type="ECO:0000313" key="4">
    <source>
        <dbReference type="Proteomes" id="UP001176961"/>
    </source>
</evidence>
<feature type="chain" id="PRO_5041239569" description="Spaetzle domain-containing protein" evidence="2">
    <location>
        <begin position="34"/>
        <end position="296"/>
    </location>
</feature>
<name>A0AA36DRS4_CYLNA</name>
<keyword evidence="2" id="KW-0732">Signal</keyword>
<dbReference type="InterPro" id="IPR029034">
    <property type="entry name" value="Cystine-knot_cytokine"/>
</dbReference>
<organism evidence="3 4">
    <name type="scientific">Cylicocyclus nassatus</name>
    <name type="common">Nematode worm</name>
    <dbReference type="NCBI Taxonomy" id="53992"/>
    <lineage>
        <taxon>Eukaryota</taxon>
        <taxon>Metazoa</taxon>
        <taxon>Ecdysozoa</taxon>
        <taxon>Nematoda</taxon>
        <taxon>Chromadorea</taxon>
        <taxon>Rhabditida</taxon>
        <taxon>Rhabditina</taxon>
        <taxon>Rhabditomorpha</taxon>
        <taxon>Strongyloidea</taxon>
        <taxon>Strongylidae</taxon>
        <taxon>Cylicocyclus</taxon>
    </lineage>
</organism>
<protein>
    <recommendedName>
        <fullName evidence="5">Spaetzle domain-containing protein</fullName>
    </recommendedName>
</protein>
<dbReference type="AlphaFoldDB" id="A0AA36DRS4"/>
<dbReference type="PANTHER" id="PTHR33995:SF13">
    <property type="entry name" value="CTCK DOMAIN-CONTAINING PROTEIN"/>
    <property type="match status" value="1"/>
</dbReference>
<dbReference type="Proteomes" id="UP001176961">
    <property type="component" value="Unassembled WGS sequence"/>
</dbReference>
<evidence type="ECO:0000313" key="3">
    <source>
        <dbReference type="EMBL" id="CAJ0591469.1"/>
    </source>
</evidence>
<feature type="region of interest" description="Disordered" evidence="1">
    <location>
        <begin position="160"/>
        <end position="181"/>
    </location>
</feature>
<evidence type="ECO:0000256" key="2">
    <source>
        <dbReference type="SAM" id="SignalP"/>
    </source>
</evidence>
<feature type="compositionally biased region" description="Basic and acidic residues" evidence="1">
    <location>
        <begin position="160"/>
        <end position="169"/>
    </location>
</feature>
<feature type="compositionally biased region" description="Low complexity" evidence="1">
    <location>
        <begin position="76"/>
        <end position="88"/>
    </location>
</feature>
<evidence type="ECO:0000256" key="1">
    <source>
        <dbReference type="SAM" id="MobiDB-lite"/>
    </source>
</evidence>
<proteinExistence type="predicted"/>
<comment type="caution">
    <text evidence="3">The sequence shown here is derived from an EMBL/GenBank/DDBJ whole genome shotgun (WGS) entry which is preliminary data.</text>
</comment>
<dbReference type="EMBL" id="CATQJL010000001">
    <property type="protein sequence ID" value="CAJ0591469.1"/>
    <property type="molecule type" value="Genomic_DNA"/>
</dbReference>
<sequence>MCLYEWPRTKMAIIHHLRSLLLFIVYLLDLVDAGSSCGDKNKDGYTAGITTTTTTHPSNYVPYGGQSDIKPPPPSKTTSTTTTTTTITPSIIPEGGCRVYTREEKYKMLADLGSYNQIFMADTAEEAALNFAPVFKKLLYGEKPYPDYDDVRIINGTVERACRSKERPRSPAPPSSSTTSPRKLQNGFFFVLAWEACMPAGSAVQPRGLRLCTHCQRAFKTNCFPGYINAAQCQTEANCIFSNGTPYGFSRKEVLPMYLLRNKGTSGCEDLVEEQMDLPVSCQCYLSESAPLQATP</sequence>
<keyword evidence="4" id="KW-1185">Reference proteome</keyword>
<dbReference type="PANTHER" id="PTHR33995">
    <property type="entry name" value="PROTEIN CBG18546"/>
    <property type="match status" value="1"/>
</dbReference>